<keyword evidence="3" id="KW-1185">Reference proteome</keyword>
<reference evidence="2" key="1">
    <citation type="journal article" date="2020" name="Phytopathology">
        <title>Genome Sequence Resources of Colletotrichum truncatum, C. plurivorum, C. musicola, and C. sojae: Four Species Pathogenic to Soybean (Glycine max).</title>
        <authorList>
            <person name="Rogerio F."/>
            <person name="Boufleur T.R."/>
            <person name="Ciampi-Guillardi M."/>
            <person name="Sukno S.A."/>
            <person name="Thon M.R."/>
            <person name="Massola Junior N.S."/>
            <person name="Baroncelli R."/>
        </authorList>
    </citation>
    <scope>NUCLEOTIDE SEQUENCE</scope>
    <source>
        <strain evidence="2">LFN0074</strain>
    </source>
</reference>
<sequence length="443" mass="50162">MMRLIHTPTMKLTDFIGRIPRFAILSHTWSTDENNPEISLQDMKGNDPWLPSRQAFRKIEATCRQAQRDGIDAELGEAINSMYRWYQQSHVCYAYLEDVFDTRIHDVRASGSPSLAAFARSGWFGRGWTLQELIAPSKVVFYNAAWRKLAEKRDIVEQLEGTTGIDEFVLRGGSPQRVSVGRRMSWAAGRKTTRPEDIAYSLLGIFDVNMPLLYGEGLNAFTRLQEQILQQSDDYTRFAWRASKESAEKEPLRGLLARSPDEFANFRDWSYHSFHGETSPRSDNILQVWPRSPVGVSKLFFRGHASSVVLPLNYSVGGDPQRVVGLYLQLQDINRYARSQPSELTGLPIPKGRSLPLCGIRTTSELKIGYYDNHWGAKPPPRQQKEKSDEDDDTAADLDTLHIGATALDMELVDRGFWLRILIAGETAVFGVCFTLASVPHFV</sequence>
<organism evidence="2 3">
    <name type="scientific">Colletotrichum musicola</name>
    <dbReference type="NCBI Taxonomy" id="2175873"/>
    <lineage>
        <taxon>Eukaryota</taxon>
        <taxon>Fungi</taxon>
        <taxon>Dikarya</taxon>
        <taxon>Ascomycota</taxon>
        <taxon>Pezizomycotina</taxon>
        <taxon>Sordariomycetes</taxon>
        <taxon>Hypocreomycetidae</taxon>
        <taxon>Glomerellales</taxon>
        <taxon>Glomerellaceae</taxon>
        <taxon>Colletotrichum</taxon>
        <taxon>Colletotrichum orchidearum species complex</taxon>
    </lineage>
</organism>
<dbReference type="OrthoDB" id="674604at2759"/>
<evidence type="ECO:0000256" key="1">
    <source>
        <dbReference type="SAM" id="MobiDB-lite"/>
    </source>
</evidence>
<evidence type="ECO:0000313" key="2">
    <source>
        <dbReference type="EMBL" id="KAF6834757.1"/>
    </source>
</evidence>
<feature type="region of interest" description="Disordered" evidence="1">
    <location>
        <begin position="374"/>
        <end position="394"/>
    </location>
</feature>
<proteinExistence type="predicted"/>
<accession>A0A8H6KNH0</accession>
<gene>
    <name evidence="2" type="ORF">CMUS01_06033</name>
</gene>
<dbReference type="Proteomes" id="UP000639643">
    <property type="component" value="Unassembled WGS sequence"/>
</dbReference>
<dbReference type="PANTHER" id="PTHR10622">
    <property type="entry name" value="HET DOMAIN-CONTAINING PROTEIN"/>
    <property type="match status" value="1"/>
</dbReference>
<dbReference type="AlphaFoldDB" id="A0A8H6KNH0"/>
<comment type="caution">
    <text evidence="2">The sequence shown here is derived from an EMBL/GenBank/DDBJ whole genome shotgun (WGS) entry which is preliminary data.</text>
</comment>
<name>A0A8H6KNH0_9PEZI</name>
<dbReference type="PANTHER" id="PTHR10622:SF10">
    <property type="entry name" value="HET DOMAIN-CONTAINING PROTEIN"/>
    <property type="match status" value="1"/>
</dbReference>
<evidence type="ECO:0000313" key="3">
    <source>
        <dbReference type="Proteomes" id="UP000639643"/>
    </source>
</evidence>
<dbReference type="EMBL" id="WIGM01000190">
    <property type="protein sequence ID" value="KAF6834757.1"/>
    <property type="molecule type" value="Genomic_DNA"/>
</dbReference>
<protein>
    <submittedName>
        <fullName evidence="2">Vegetative incompatibility protein HET-E-1-like protein 13</fullName>
    </submittedName>
</protein>